<evidence type="ECO:0000256" key="7">
    <source>
        <dbReference type="SAM" id="Phobius"/>
    </source>
</evidence>
<evidence type="ECO:0000256" key="6">
    <source>
        <dbReference type="SAM" id="MobiDB-lite"/>
    </source>
</evidence>
<dbReference type="EMBL" id="LR900317">
    <property type="protein sequence ID" value="CAD7245190.1"/>
    <property type="molecule type" value="Genomic_DNA"/>
</dbReference>
<dbReference type="GO" id="GO:0016020">
    <property type="term" value="C:membrane"/>
    <property type="evidence" value="ECO:0007669"/>
    <property type="project" value="UniProtKB-SubCell"/>
</dbReference>
<accession>A0A7R8XDF8</accession>
<dbReference type="PANTHER" id="PTHR23278:SF19">
    <property type="entry name" value="OBSCURIN"/>
    <property type="match status" value="1"/>
</dbReference>
<feature type="region of interest" description="Disordered" evidence="6">
    <location>
        <begin position="885"/>
        <end position="908"/>
    </location>
</feature>
<dbReference type="InterPro" id="IPR003599">
    <property type="entry name" value="Ig_sub"/>
</dbReference>
<dbReference type="InterPro" id="IPR013106">
    <property type="entry name" value="Ig_V-set"/>
</dbReference>
<dbReference type="PROSITE" id="PS50835">
    <property type="entry name" value="IG_LIKE"/>
    <property type="match status" value="5"/>
</dbReference>
<evidence type="ECO:0000256" key="1">
    <source>
        <dbReference type="ARBA" id="ARBA00004167"/>
    </source>
</evidence>
<dbReference type="InterPro" id="IPR036179">
    <property type="entry name" value="Ig-like_dom_sf"/>
</dbReference>
<evidence type="ECO:0000256" key="2">
    <source>
        <dbReference type="ARBA" id="ARBA00022692"/>
    </source>
</evidence>
<dbReference type="CDD" id="cd00063">
    <property type="entry name" value="FN3"/>
    <property type="match status" value="1"/>
</dbReference>
<evidence type="ECO:0000256" key="5">
    <source>
        <dbReference type="ARBA" id="ARBA00023157"/>
    </source>
</evidence>
<evidence type="ECO:0008006" key="12">
    <source>
        <dbReference type="Google" id="ProtNLM"/>
    </source>
</evidence>
<feature type="transmembrane region" description="Helical" evidence="7">
    <location>
        <begin position="708"/>
        <end position="730"/>
    </location>
</feature>
<name>A0A7R8XDF8_9CRUS</name>
<dbReference type="SMART" id="SM00408">
    <property type="entry name" value="IGc2"/>
    <property type="match status" value="4"/>
</dbReference>
<evidence type="ECO:0000313" key="10">
    <source>
        <dbReference type="EMBL" id="CAD7245190.1"/>
    </source>
</evidence>
<evidence type="ECO:0000259" key="9">
    <source>
        <dbReference type="PROSITE" id="PS50853"/>
    </source>
</evidence>
<dbReference type="SUPFAM" id="SSF49265">
    <property type="entry name" value="Fibronectin type III"/>
    <property type="match status" value="1"/>
</dbReference>
<dbReference type="Pfam" id="PF07686">
    <property type="entry name" value="V-set"/>
    <property type="match status" value="1"/>
</dbReference>
<evidence type="ECO:0000256" key="4">
    <source>
        <dbReference type="ARBA" id="ARBA00023136"/>
    </source>
</evidence>
<organism evidence="10">
    <name type="scientific">Darwinula stevensoni</name>
    <dbReference type="NCBI Taxonomy" id="69355"/>
    <lineage>
        <taxon>Eukaryota</taxon>
        <taxon>Metazoa</taxon>
        <taxon>Ecdysozoa</taxon>
        <taxon>Arthropoda</taxon>
        <taxon>Crustacea</taxon>
        <taxon>Oligostraca</taxon>
        <taxon>Ostracoda</taxon>
        <taxon>Podocopa</taxon>
        <taxon>Podocopida</taxon>
        <taxon>Darwinulocopina</taxon>
        <taxon>Darwinuloidea</taxon>
        <taxon>Darwinulidae</taxon>
        <taxon>Darwinula</taxon>
    </lineage>
</organism>
<dbReference type="SUPFAM" id="SSF48726">
    <property type="entry name" value="Immunoglobulin"/>
    <property type="match status" value="5"/>
</dbReference>
<dbReference type="AlphaFoldDB" id="A0A7R8XDF8"/>
<dbReference type="PANTHER" id="PTHR23278">
    <property type="entry name" value="SIDESTEP PROTEIN"/>
    <property type="match status" value="1"/>
</dbReference>
<evidence type="ECO:0000256" key="3">
    <source>
        <dbReference type="ARBA" id="ARBA00022989"/>
    </source>
</evidence>
<dbReference type="Pfam" id="PF08205">
    <property type="entry name" value="C2-set_2"/>
    <property type="match status" value="1"/>
</dbReference>
<feature type="domain" description="Ig-like" evidence="8">
    <location>
        <begin position="31"/>
        <end position="141"/>
    </location>
</feature>
<keyword evidence="11" id="KW-1185">Reference proteome</keyword>
<feature type="domain" description="Ig-like" evidence="8">
    <location>
        <begin position="401"/>
        <end position="491"/>
    </location>
</feature>
<feature type="region of interest" description="Disordered" evidence="6">
    <location>
        <begin position="740"/>
        <end position="766"/>
    </location>
</feature>
<gene>
    <name evidence="10" type="ORF">DSTB1V02_LOCUS5065</name>
</gene>
<feature type="domain" description="Ig-like" evidence="8">
    <location>
        <begin position="201"/>
        <end position="295"/>
    </location>
</feature>
<dbReference type="Gene3D" id="2.60.40.10">
    <property type="entry name" value="Immunoglobulins"/>
    <property type="match status" value="6"/>
</dbReference>
<dbReference type="InterPro" id="IPR003598">
    <property type="entry name" value="Ig_sub2"/>
</dbReference>
<dbReference type="SMART" id="SM00409">
    <property type="entry name" value="IG"/>
    <property type="match status" value="3"/>
</dbReference>
<comment type="subcellular location">
    <subcellularLocation>
        <location evidence="1">Membrane</location>
        <topology evidence="1">Single-pass membrane protein</topology>
    </subcellularLocation>
</comment>
<dbReference type="Pfam" id="PF13927">
    <property type="entry name" value="Ig_3"/>
    <property type="match status" value="2"/>
</dbReference>
<dbReference type="InterPro" id="IPR013783">
    <property type="entry name" value="Ig-like_fold"/>
</dbReference>
<dbReference type="Proteomes" id="UP000677054">
    <property type="component" value="Unassembled WGS sequence"/>
</dbReference>
<sequence>MRVDFRQLDHLALKELLCPLKRDSVEISEGPPKQVMVIERGTVNMPCDLYPPAPGDKVVLVLWYRLDIKTPLYTFDVRGRDFINANKWADQRYLGRRASFSPEDRQTPLTLEDIRVPDQGIYRCRVDFKFSPTRNSLVNLTVIGPERIVIDRLRKLKSISCIPSLDIKELGRMRIPFFLLGLEEDYEGGQVVVVHLPPPIPKILDAKGQEVDTIVGPYNEGDDLVLICQTEGGVPLPRLSWWREGRELPSTTRTVDSIVRATLRIKDLNRTDLREKFTCRAENNNITIPARHVVTLDMNFKPVRVSILSKTPRVSAKKHEKLVCQSAGGRPHTRITWWIGDKRLRESKEATAGDGSTVTSTLKFAAEKENSGKILTCRAENPSIPLSAIEDHWTLEVDYVPELKLKLGRSLQESQFQQGIEEGKDVYFECLVSASPPAPNVYWFHDGKELGHNVSEGVILSNRSLVLQRVDRSRTGDYSCRATNTEGTGISNSLALLVKFVPVCAEEQGQRVYRIGVLEETQVQCLVASVPPATNFLWRFNNTSDSVEIPKERFTIEGARSLLQYIPMTELDYGTLRCWASNELGTQKEPCIYHIIPIRKPSPPFNCTLSNYTPDSVELRCQKEESPSSASAFILEVRDEDSQDVMVNISSTHPVFHVKGLLPGKGVHLSIYAVNSKGKSETITLHASIPAAAANRTGKVTDLVLTPLLGILLGVVGGLVLVAIVILLVIRCRICSRGRRGGGNGGGCHSNRKRGPSTTDILDKTSLPLHSAQSVPEEDFDMEEKDPDIIPHKYEPGYMAIPSSNLTPMPCCAETSLNRCEVAAWDERHSHKQPLVYSQATLPRPGRSVPRERLESSSTVYATIDHRIPPPSGFDDAYSYSPPTPTVPLVAKRPESKKRVNFAEPAVS</sequence>
<dbReference type="PROSITE" id="PS50853">
    <property type="entry name" value="FN3"/>
    <property type="match status" value="1"/>
</dbReference>
<dbReference type="EMBL" id="CAJPEV010000800">
    <property type="protein sequence ID" value="CAG0888632.1"/>
    <property type="molecule type" value="Genomic_DNA"/>
</dbReference>
<dbReference type="InterPro" id="IPR007110">
    <property type="entry name" value="Ig-like_dom"/>
</dbReference>
<keyword evidence="2 7" id="KW-0812">Transmembrane</keyword>
<feature type="domain" description="Ig-like" evidence="8">
    <location>
        <begin position="302"/>
        <end position="387"/>
    </location>
</feature>
<feature type="domain" description="Ig-like" evidence="8">
    <location>
        <begin position="508"/>
        <end position="582"/>
    </location>
</feature>
<dbReference type="SMART" id="SM00060">
    <property type="entry name" value="FN3"/>
    <property type="match status" value="1"/>
</dbReference>
<evidence type="ECO:0000259" key="8">
    <source>
        <dbReference type="PROSITE" id="PS50835"/>
    </source>
</evidence>
<evidence type="ECO:0000313" key="11">
    <source>
        <dbReference type="Proteomes" id="UP000677054"/>
    </source>
</evidence>
<dbReference type="OrthoDB" id="6378823at2759"/>
<keyword evidence="5" id="KW-1015">Disulfide bond</keyword>
<dbReference type="InterPro" id="IPR013162">
    <property type="entry name" value="CD80_C2-set"/>
</dbReference>
<proteinExistence type="predicted"/>
<protein>
    <recommendedName>
        <fullName evidence="12">Nephrin</fullName>
    </recommendedName>
</protein>
<keyword evidence="3 7" id="KW-1133">Transmembrane helix</keyword>
<feature type="domain" description="Fibronectin type-III" evidence="9">
    <location>
        <begin position="603"/>
        <end position="691"/>
    </location>
</feature>
<keyword evidence="4 7" id="KW-0472">Membrane</keyword>
<dbReference type="InterPro" id="IPR036116">
    <property type="entry name" value="FN3_sf"/>
</dbReference>
<dbReference type="InterPro" id="IPR003961">
    <property type="entry name" value="FN3_dom"/>
</dbReference>
<reference evidence="10" key="1">
    <citation type="submission" date="2020-11" db="EMBL/GenBank/DDBJ databases">
        <authorList>
            <person name="Tran Van P."/>
        </authorList>
    </citation>
    <scope>NUCLEOTIDE SEQUENCE</scope>
</reference>